<sequence length="106" mass="12036">MGYYFVLEISNNGKVLLLENLADKKQIEAELIAFDTLVQNSKVKSQILQILPSCFILSPFTNGKDPYVFDGKRILFDISAVMQSFTQDSNISQNSIIELSNWQDIK</sequence>
<reference evidence="2" key="1">
    <citation type="submission" date="2019-06" db="EMBL/GenBank/DDBJ databases">
        <title>Alistipes onderdonkii subsp. vulgaris subsp. nov., Alistipes dispar sp. nov. and Alistipes communis sp. nov., isolated from human faeces, and creation of Alistipes onderdonkii subsp. onderdonkii subsp. nov.</title>
        <authorList>
            <person name="Sakamoto M."/>
            <person name="Ikeyama N."/>
            <person name="Ogata Y."/>
            <person name="Suda W."/>
            <person name="Iino T."/>
            <person name="Hattori M."/>
            <person name="Ohkuma M."/>
        </authorList>
    </citation>
    <scope>NUCLEOTIDE SEQUENCE [LARGE SCALE GENOMIC DNA]</scope>
    <source>
        <strain evidence="2">5CBH24</strain>
    </source>
</reference>
<dbReference type="AlphaFoldDB" id="A0A4Y1WSS3"/>
<dbReference type="Proteomes" id="UP000318946">
    <property type="component" value="Chromosome"/>
</dbReference>
<protein>
    <submittedName>
        <fullName evidence="1">Uncharacterized protein</fullName>
    </submittedName>
</protein>
<gene>
    <name evidence="1" type="ORF">A5CBH24_11800</name>
</gene>
<dbReference type="GeneID" id="78341899"/>
<evidence type="ECO:0000313" key="1">
    <source>
        <dbReference type="EMBL" id="BBL03867.1"/>
    </source>
</evidence>
<evidence type="ECO:0000313" key="2">
    <source>
        <dbReference type="Proteomes" id="UP000318946"/>
    </source>
</evidence>
<keyword evidence="2" id="KW-1185">Reference proteome</keyword>
<name>A0A4Y1WSS3_9BACT</name>
<dbReference type="RefSeq" id="WP_141412496.1">
    <property type="nucleotide sequence ID" value="NZ_AP019735.1"/>
</dbReference>
<dbReference type="EMBL" id="AP019735">
    <property type="protein sequence ID" value="BBL03867.1"/>
    <property type="molecule type" value="Genomic_DNA"/>
</dbReference>
<dbReference type="KEGG" id="acou:A5CBH24_11800"/>
<accession>A0A4Y1WSS3</accession>
<organism evidence="1 2">
    <name type="scientific">Alistipes communis</name>
    <dbReference type="NCBI Taxonomy" id="2585118"/>
    <lineage>
        <taxon>Bacteria</taxon>
        <taxon>Pseudomonadati</taxon>
        <taxon>Bacteroidota</taxon>
        <taxon>Bacteroidia</taxon>
        <taxon>Bacteroidales</taxon>
        <taxon>Rikenellaceae</taxon>
        <taxon>Alistipes</taxon>
    </lineage>
</organism>
<proteinExistence type="predicted"/>